<evidence type="ECO:0000259" key="1">
    <source>
        <dbReference type="Pfam" id="PF01844"/>
    </source>
</evidence>
<gene>
    <name evidence="2" type="ORF">J41TS4_00970</name>
</gene>
<dbReference type="CDD" id="cd00085">
    <property type="entry name" value="HNHc"/>
    <property type="match status" value="1"/>
</dbReference>
<dbReference type="Pfam" id="PF01844">
    <property type="entry name" value="HNH"/>
    <property type="match status" value="1"/>
</dbReference>
<name>A0A919XWN2_9BACL</name>
<sequence length="202" mass="24096">MIKLRDKAPVRTCTKVYSNYRSYKHYLRSDFNNRCGYCDDYDGWTGGEVTYHIDHFAPKSKFSSLENDYSNLVYACSFCNRFKSDDWPSDSQKISVVNNVGFIDPCHSSYENLFFRDNYGNIKPTNELAQYMYKKLQLFLSRHRIVWNLTRIKLQLDNIRPLLKEHGHDNEKYKRIQDMYVTLSLEFHDYLDYLLGEKIKNG</sequence>
<dbReference type="InterPro" id="IPR002711">
    <property type="entry name" value="HNH"/>
</dbReference>
<keyword evidence="3" id="KW-1185">Reference proteome</keyword>
<dbReference type="Proteomes" id="UP000678895">
    <property type="component" value="Unassembled WGS sequence"/>
</dbReference>
<dbReference type="Gene3D" id="1.10.30.50">
    <property type="match status" value="1"/>
</dbReference>
<protein>
    <recommendedName>
        <fullName evidence="1">HNH domain-containing protein</fullName>
    </recommendedName>
</protein>
<accession>A0A919XWN2</accession>
<dbReference type="InterPro" id="IPR003615">
    <property type="entry name" value="HNH_nuc"/>
</dbReference>
<organism evidence="2 3">
    <name type="scientific">Paenibacillus apis</name>
    <dbReference type="NCBI Taxonomy" id="1792174"/>
    <lineage>
        <taxon>Bacteria</taxon>
        <taxon>Bacillati</taxon>
        <taxon>Bacillota</taxon>
        <taxon>Bacilli</taxon>
        <taxon>Bacillales</taxon>
        <taxon>Paenibacillaceae</taxon>
        <taxon>Paenibacillus</taxon>
    </lineage>
</organism>
<dbReference type="GO" id="GO:0008270">
    <property type="term" value="F:zinc ion binding"/>
    <property type="evidence" value="ECO:0007669"/>
    <property type="project" value="InterPro"/>
</dbReference>
<evidence type="ECO:0000313" key="2">
    <source>
        <dbReference type="EMBL" id="GIO40339.1"/>
    </source>
</evidence>
<dbReference type="EMBL" id="BORS01000001">
    <property type="protein sequence ID" value="GIO40339.1"/>
    <property type="molecule type" value="Genomic_DNA"/>
</dbReference>
<comment type="caution">
    <text evidence="2">The sequence shown here is derived from an EMBL/GenBank/DDBJ whole genome shotgun (WGS) entry which is preliminary data.</text>
</comment>
<dbReference type="GO" id="GO:0004519">
    <property type="term" value="F:endonuclease activity"/>
    <property type="evidence" value="ECO:0007669"/>
    <property type="project" value="InterPro"/>
</dbReference>
<dbReference type="AlphaFoldDB" id="A0A919XWN2"/>
<evidence type="ECO:0000313" key="3">
    <source>
        <dbReference type="Proteomes" id="UP000678895"/>
    </source>
</evidence>
<feature type="domain" description="HNH" evidence="1">
    <location>
        <begin position="35"/>
        <end position="85"/>
    </location>
</feature>
<proteinExistence type="predicted"/>
<reference evidence="2" key="1">
    <citation type="submission" date="2021-03" db="EMBL/GenBank/DDBJ databases">
        <title>Antimicrobial resistance genes in bacteria isolated from Japanese honey, and their potential for conferring macrolide and lincosamide resistance in the American foulbrood pathogen Paenibacillus larvae.</title>
        <authorList>
            <person name="Okamoto M."/>
            <person name="Kumagai M."/>
            <person name="Kanamori H."/>
            <person name="Takamatsu D."/>
        </authorList>
    </citation>
    <scope>NUCLEOTIDE SEQUENCE</scope>
    <source>
        <strain evidence="2">J41TS4</strain>
    </source>
</reference>
<dbReference type="GO" id="GO:0003676">
    <property type="term" value="F:nucleic acid binding"/>
    <property type="evidence" value="ECO:0007669"/>
    <property type="project" value="InterPro"/>
</dbReference>